<dbReference type="InterPro" id="IPR008254">
    <property type="entry name" value="Flavodoxin/NO_synth"/>
</dbReference>
<dbReference type="PROSITE" id="PS50902">
    <property type="entry name" value="FLAVODOXIN_LIKE"/>
    <property type="match status" value="1"/>
</dbReference>
<dbReference type="GO" id="GO:0005829">
    <property type="term" value="C:cytosol"/>
    <property type="evidence" value="ECO:0007669"/>
    <property type="project" value="TreeGrafter"/>
</dbReference>
<feature type="region of interest" description="Disordered" evidence="13">
    <location>
        <begin position="234"/>
        <end position="257"/>
    </location>
</feature>
<dbReference type="EC" id="1.8.1.2" evidence="1"/>
<feature type="compositionally biased region" description="Low complexity" evidence="13">
    <location>
        <begin position="9"/>
        <end position="21"/>
    </location>
</feature>
<feature type="binding site" evidence="12">
    <location>
        <position position="431"/>
    </location>
    <ligand>
        <name>FAD</name>
        <dbReference type="ChEBI" id="CHEBI:57692"/>
    </ligand>
</feature>
<feature type="domain" description="Flavodoxin-like" evidence="14">
    <location>
        <begin position="82"/>
        <end position="220"/>
    </location>
</feature>
<feature type="binding site" evidence="12">
    <location>
        <position position="620"/>
    </location>
    <ligand>
        <name>FAD</name>
        <dbReference type="ChEBI" id="CHEBI:57692"/>
    </ligand>
</feature>
<keyword evidence="17" id="KW-1185">Reference proteome</keyword>
<dbReference type="InterPro" id="IPR023173">
    <property type="entry name" value="NADPH_Cyt_P450_Rdtase_alpha"/>
</dbReference>
<evidence type="ECO:0000259" key="15">
    <source>
        <dbReference type="PROSITE" id="PS51384"/>
    </source>
</evidence>
<dbReference type="SUPFAM" id="SSF52343">
    <property type="entry name" value="Ferredoxin reductase-like, C-terminal NADP-linked domain"/>
    <property type="match status" value="1"/>
</dbReference>
<feature type="binding site" evidence="12">
    <location>
        <begin position="440"/>
        <end position="443"/>
    </location>
    <ligand>
        <name>FAD</name>
        <dbReference type="ChEBI" id="CHEBI:57692"/>
    </ligand>
</feature>
<dbReference type="InterPro" id="IPR029039">
    <property type="entry name" value="Flavoprotein-like_sf"/>
</dbReference>
<evidence type="ECO:0000256" key="5">
    <source>
        <dbReference type="ARBA" id="ARBA00022643"/>
    </source>
</evidence>
<keyword evidence="6 12" id="KW-0274">FAD</keyword>
<dbReference type="Gene3D" id="3.40.50.80">
    <property type="entry name" value="Nucleotide-binding domain of ferredoxin-NADP reductase (FNR) module"/>
    <property type="match status" value="1"/>
</dbReference>
<dbReference type="Gene3D" id="2.40.30.10">
    <property type="entry name" value="Translation factors"/>
    <property type="match status" value="1"/>
</dbReference>
<dbReference type="Gene3D" id="1.20.990.10">
    <property type="entry name" value="NADPH-cytochrome p450 Reductase, Chain A, domain 3"/>
    <property type="match status" value="1"/>
</dbReference>
<dbReference type="PANTHER" id="PTHR19384">
    <property type="entry name" value="NITRIC OXIDE SYNTHASE-RELATED"/>
    <property type="match status" value="1"/>
</dbReference>
<feature type="binding site" evidence="12">
    <location>
        <begin position="546"/>
        <end position="550"/>
    </location>
    <ligand>
        <name>NADP(+)</name>
        <dbReference type="ChEBI" id="CHEBI:58349"/>
    </ligand>
</feature>
<dbReference type="InterPro" id="IPR001709">
    <property type="entry name" value="Flavoprot_Pyr_Nucl_cyt_Rdtase"/>
</dbReference>
<dbReference type="NCBIfam" id="NF004859">
    <property type="entry name" value="PRK06214.1"/>
    <property type="match status" value="1"/>
</dbReference>
<evidence type="ECO:0000256" key="12">
    <source>
        <dbReference type="PIRSR" id="PIRSR000207-1"/>
    </source>
</evidence>
<comment type="cofactor">
    <cofactor evidence="12">
        <name>FMN</name>
        <dbReference type="ChEBI" id="CHEBI:58210"/>
    </cofactor>
    <text evidence="12">Binds 1 FMN per subunit.</text>
</comment>
<keyword evidence="5 12" id="KW-0288">FMN</keyword>
<evidence type="ECO:0000259" key="14">
    <source>
        <dbReference type="PROSITE" id="PS50902"/>
    </source>
</evidence>
<evidence type="ECO:0000256" key="7">
    <source>
        <dbReference type="ARBA" id="ARBA00022857"/>
    </source>
</evidence>
<keyword evidence="4" id="KW-0285">Flavoprotein</keyword>
<dbReference type="EMBL" id="RKHL01000001">
    <property type="protein sequence ID" value="ROR82466.1"/>
    <property type="molecule type" value="Genomic_DNA"/>
</dbReference>
<dbReference type="PRINTS" id="PR00371">
    <property type="entry name" value="FPNCR"/>
</dbReference>
<dbReference type="InterPro" id="IPR017938">
    <property type="entry name" value="Riboflavin_synthase-like_b-brl"/>
</dbReference>
<dbReference type="GO" id="GO:0050660">
    <property type="term" value="F:flavin adenine dinucleotide binding"/>
    <property type="evidence" value="ECO:0007669"/>
    <property type="project" value="InterPro"/>
</dbReference>
<dbReference type="FunFam" id="3.40.50.80:FF:000001">
    <property type="entry name" value="NADPH--cytochrome P450 reductase 1"/>
    <property type="match status" value="1"/>
</dbReference>
<dbReference type="GO" id="GO:0004783">
    <property type="term" value="F:sulfite reductase (NADPH) activity"/>
    <property type="evidence" value="ECO:0007669"/>
    <property type="project" value="UniProtKB-EC"/>
</dbReference>
<comment type="catalytic activity">
    <reaction evidence="11">
        <text>hydrogen sulfide + 3 NADP(+) + 3 H2O = sulfite + 3 NADPH + 4 H(+)</text>
        <dbReference type="Rhea" id="RHEA:13801"/>
        <dbReference type="ChEBI" id="CHEBI:15377"/>
        <dbReference type="ChEBI" id="CHEBI:15378"/>
        <dbReference type="ChEBI" id="CHEBI:17359"/>
        <dbReference type="ChEBI" id="CHEBI:29919"/>
        <dbReference type="ChEBI" id="CHEBI:57783"/>
        <dbReference type="ChEBI" id="CHEBI:58349"/>
        <dbReference type="EC" id="1.8.1.2"/>
    </reaction>
</comment>
<evidence type="ECO:0000256" key="6">
    <source>
        <dbReference type="ARBA" id="ARBA00022827"/>
    </source>
</evidence>
<dbReference type="SUPFAM" id="SSF52218">
    <property type="entry name" value="Flavoproteins"/>
    <property type="match status" value="1"/>
</dbReference>
<evidence type="ECO:0000256" key="1">
    <source>
        <dbReference type="ARBA" id="ARBA00012604"/>
    </source>
</evidence>
<keyword evidence="2" id="KW-0813">Transport</keyword>
<name>A0A3N2C4P1_9MICO</name>
<keyword evidence="7 12" id="KW-0521">NADP</keyword>
<feature type="binding site" evidence="12">
    <location>
        <begin position="135"/>
        <end position="138"/>
    </location>
    <ligand>
        <name>FMN</name>
        <dbReference type="ChEBI" id="CHEBI:58210"/>
    </ligand>
</feature>
<organism evidence="16 17">
    <name type="scientific">Plantibacter flavus</name>
    <dbReference type="NCBI Taxonomy" id="150123"/>
    <lineage>
        <taxon>Bacteria</taxon>
        <taxon>Bacillati</taxon>
        <taxon>Actinomycetota</taxon>
        <taxon>Actinomycetes</taxon>
        <taxon>Micrococcales</taxon>
        <taxon>Microbacteriaceae</taxon>
        <taxon>Plantibacter</taxon>
    </lineage>
</organism>
<evidence type="ECO:0000256" key="2">
    <source>
        <dbReference type="ARBA" id="ARBA00022448"/>
    </source>
</evidence>
<feature type="binding site" evidence="12">
    <location>
        <position position="582"/>
    </location>
    <ligand>
        <name>NADP(+)</name>
        <dbReference type="ChEBI" id="CHEBI:58349"/>
    </ligand>
</feature>
<dbReference type="GO" id="GO:0019344">
    <property type="term" value="P:cysteine biosynthetic process"/>
    <property type="evidence" value="ECO:0007669"/>
    <property type="project" value="UniProtKB-KW"/>
</dbReference>
<dbReference type="InterPro" id="IPR039261">
    <property type="entry name" value="FNR_nucleotide-bd"/>
</dbReference>
<evidence type="ECO:0000256" key="3">
    <source>
        <dbReference type="ARBA" id="ARBA00022605"/>
    </source>
</evidence>
<protein>
    <recommendedName>
        <fullName evidence="1">assimilatory sulfite reductase (NADPH)</fullName>
        <ecNumber evidence="1">1.8.1.2</ecNumber>
    </recommendedName>
</protein>
<dbReference type="Proteomes" id="UP000266915">
    <property type="component" value="Unassembled WGS sequence"/>
</dbReference>
<comment type="caution">
    <text evidence="16">The sequence shown here is derived from an EMBL/GenBank/DDBJ whole genome shotgun (WGS) entry which is preliminary data.</text>
</comment>
<dbReference type="PIRSF" id="PIRSF000207">
    <property type="entry name" value="SiR-FP_CysJ"/>
    <property type="match status" value="1"/>
</dbReference>
<keyword evidence="10" id="KW-0198">Cysteine biosynthesis</keyword>
<evidence type="ECO:0000313" key="16">
    <source>
        <dbReference type="EMBL" id="ROR82466.1"/>
    </source>
</evidence>
<accession>A0A3N2C4P1</accession>
<comment type="cofactor">
    <cofactor evidence="12">
        <name>FAD</name>
        <dbReference type="ChEBI" id="CHEBI:57692"/>
    </cofactor>
    <text evidence="12">Binds 1 FAD per subunit.</text>
</comment>
<evidence type="ECO:0000256" key="9">
    <source>
        <dbReference type="ARBA" id="ARBA00023002"/>
    </source>
</evidence>
<dbReference type="PROSITE" id="PS51384">
    <property type="entry name" value="FAD_FR"/>
    <property type="match status" value="1"/>
</dbReference>
<dbReference type="PRINTS" id="PR00369">
    <property type="entry name" value="FLAVODOXIN"/>
</dbReference>
<dbReference type="CDD" id="cd06199">
    <property type="entry name" value="SiR"/>
    <property type="match status" value="1"/>
</dbReference>
<dbReference type="Pfam" id="PF00258">
    <property type="entry name" value="Flavodoxin_1"/>
    <property type="match status" value="1"/>
</dbReference>
<dbReference type="SUPFAM" id="SSF63380">
    <property type="entry name" value="Riboflavin synthase domain-like"/>
    <property type="match status" value="1"/>
</dbReference>
<feature type="binding site" evidence="12">
    <location>
        <begin position="540"/>
        <end position="541"/>
    </location>
    <ligand>
        <name>NADP(+)</name>
        <dbReference type="ChEBI" id="CHEBI:58349"/>
    </ligand>
</feature>
<evidence type="ECO:0000256" key="13">
    <source>
        <dbReference type="SAM" id="MobiDB-lite"/>
    </source>
</evidence>
<dbReference type="PANTHER" id="PTHR19384:SF128">
    <property type="entry name" value="NADPH OXIDOREDUCTASE A"/>
    <property type="match status" value="1"/>
</dbReference>
<dbReference type="GO" id="GO:0010181">
    <property type="term" value="F:FMN binding"/>
    <property type="evidence" value="ECO:0007669"/>
    <property type="project" value="InterPro"/>
</dbReference>
<dbReference type="InterPro" id="IPR017927">
    <property type="entry name" value="FAD-bd_FR_type"/>
</dbReference>
<dbReference type="InterPro" id="IPR003097">
    <property type="entry name" value="CysJ-like_FAD-binding"/>
</dbReference>
<feature type="domain" description="FAD-binding FR-type" evidence="15">
    <location>
        <begin position="257"/>
        <end position="469"/>
    </location>
</feature>
<sequence length="620" mass="66253">MNAPELEGTMTSTQAPAATSTPSPVLFEALAALGSSADDPFIPADAPFSPEQRVWLAGFLAGVRSSAIDTTDAGGRTPQLALHVLVGTQTGTAEAIAEDLGRAASGYGVAVTTIGLDDVEVDRLSTMGHVVVITSTYGEGEMPDNAELFWETLQASTAPRLDGLKFSVLALGDSGYDGFCQAGKLIDTRLEQLGAERILARVDCDVDYEEPAAAWTTQALSLFGALAPTDADAVPAPAPAAKPAKKPGRTRSPWTRKTPYGATLAVNRVLSGPASSKEIRHYEFDLGDSGIEYAAGDALGVMPSNDPALVDAIIAELDATADESVDGSTLADRLTHGFEIRTPSKDLVAELADRAPDSELAGILALAQAETLDSWLRDRDILDLLRSTAVRFDAAALLDVLRPLQHRAYSISSSPLAADGRVHLTVASVRYAVGDRLHGGVASTHLADRVAEGATSGIFVSANAGFRVPSDDDAPLIMVGPGTGIAPFRSFLHERRERGATGRNWLFFGDQHRAHDFIYEDELGELLTGGVLDRLDLAFSRDQREKVYVQTRMRENGKELYAWLEEGGHFAVCGDASRMAKDVDQALHELIAEHGGRSTEAAAEYVHSLKREKRYIRDVY</sequence>
<feature type="binding site" evidence="12">
    <location>
        <begin position="425"/>
        <end position="427"/>
    </location>
    <ligand>
        <name>FAD</name>
        <dbReference type="ChEBI" id="CHEBI:57692"/>
    </ligand>
</feature>
<evidence type="ECO:0000313" key="17">
    <source>
        <dbReference type="Proteomes" id="UP000266915"/>
    </source>
</evidence>
<feature type="binding site" evidence="12">
    <location>
        <begin position="407"/>
        <end position="410"/>
    </location>
    <ligand>
        <name>FAD</name>
        <dbReference type="ChEBI" id="CHEBI:57692"/>
    </ligand>
</feature>
<keyword evidence="8" id="KW-0249">Electron transport</keyword>
<evidence type="ECO:0000256" key="10">
    <source>
        <dbReference type="ARBA" id="ARBA00023192"/>
    </source>
</evidence>
<dbReference type="AlphaFoldDB" id="A0A3N2C4P1"/>
<dbReference type="InterPro" id="IPR010199">
    <property type="entry name" value="CysJ"/>
</dbReference>
<keyword evidence="3" id="KW-0028">Amino-acid biosynthesis</keyword>
<gene>
    <name evidence="16" type="ORF">EDD42_2557</name>
</gene>
<dbReference type="Gene3D" id="3.40.50.360">
    <property type="match status" value="1"/>
</dbReference>
<proteinExistence type="predicted"/>
<feature type="region of interest" description="Disordered" evidence="13">
    <location>
        <begin position="1"/>
        <end position="21"/>
    </location>
</feature>
<evidence type="ECO:0000256" key="8">
    <source>
        <dbReference type="ARBA" id="ARBA00022982"/>
    </source>
</evidence>
<dbReference type="Pfam" id="PF00667">
    <property type="entry name" value="FAD_binding_1"/>
    <property type="match status" value="1"/>
</dbReference>
<dbReference type="InterPro" id="IPR001094">
    <property type="entry name" value="Flavdoxin-like"/>
</dbReference>
<dbReference type="Pfam" id="PF00175">
    <property type="entry name" value="NAD_binding_1"/>
    <property type="match status" value="1"/>
</dbReference>
<dbReference type="InterPro" id="IPR001433">
    <property type="entry name" value="OxRdtase_FAD/NAD-bd"/>
</dbReference>
<reference evidence="16 17" key="1">
    <citation type="submission" date="2018-11" db="EMBL/GenBank/DDBJ databases">
        <title>Sequencing the genomes of 1000 actinobacteria strains.</title>
        <authorList>
            <person name="Klenk H.-P."/>
        </authorList>
    </citation>
    <scope>NUCLEOTIDE SEQUENCE [LARGE SCALE GENOMIC DNA]</scope>
    <source>
        <strain evidence="16 17">DSM 14012</strain>
    </source>
</reference>
<feature type="binding site" evidence="12">
    <location>
        <begin position="171"/>
        <end position="180"/>
    </location>
    <ligand>
        <name>FMN</name>
        <dbReference type="ChEBI" id="CHEBI:58210"/>
    </ligand>
</feature>
<keyword evidence="9" id="KW-0560">Oxidoreductase</keyword>
<evidence type="ECO:0000256" key="11">
    <source>
        <dbReference type="ARBA" id="ARBA00052219"/>
    </source>
</evidence>
<evidence type="ECO:0000256" key="4">
    <source>
        <dbReference type="ARBA" id="ARBA00022630"/>
    </source>
</evidence>